<evidence type="ECO:0000256" key="3">
    <source>
        <dbReference type="ARBA" id="ARBA00011599"/>
    </source>
</evidence>
<evidence type="ECO:0000256" key="5">
    <source>
        <dbReference type="ARBA" id="ARBA00022917"/>
    </source>
</evidence>
<keyword evidence="4 6" id="KW-0396">Initiation factor</keyword>
<dbReference type="GO" id="GO:0003743">
    <property type="term" value="F:translation initiation factor activity"/>
    <property type="evidence" value="ECO:0007669"/>
    <property type="project" value="UniProtKB-UniRule"/>
</dbReference>
<dbReference type="PANTHER" id="PTHR33370:SF1">
    <property type="entry name" value="TRANSLATION INITIATION FACTOR IF-1, CHLOROPLASTIC"/>
    <property type="match status" value="1"/>
</dbReference>
<sequence>MKEKKIIYKGYIVESLRNGKFRVLLSNHDIILCYISGKIRKSFIRILQGDIVKIEMSCYDSKKGRIIYRLNKNNK</sequence>
<dbReference type="PANTHER" id="PTHR33370">
    <property type="entry name" value="TRANSLATION INITIATION FACTOR IF-1, CHLOROPLASTIC"/>
    <property type="match status" value="1"/>
</dbReference>
<accession>A0A0B4N589</accession>
<name>A0A0B4N589_9ASPA</name>
<comment type="subcellular location">
    <subcellularLocation>
        <location evidence="6">Cytoplasm</location>
    </subcellularLocation>
</comment>
<proteinExistence type="inferred from homology"/>
<reference evidence="8" key="1">
    <citation type="submission" date="2014-05" db="EMBL/GenBank/DDBJ databases">
        <authorList>
            <person name="Logacheva M.D."/>
            <person name="Schelkunov M.I."/>
            <person name="Penin A.A."/>
            <person name="Nuraliev M.S."/>
        </authorList>
    </citation>
    <scope>NUCLEOTIDE SEQUENCE</scope>
</reference>
<keyword evidence="6" id="KW-0963">Cytoplasm</keyword>
<protein>
    <recommendedName>
        <fullName evidence="6">Translation initiation factor IF-1</fullName>
    </recommendedName>
</protein>
<dbReference type="Gene3D" id="2.40.50.140">
    <property type="entry name" value="Nucleic acid-binding proteins"/>
    <property type="match status" value="1"/>
</dbReference>
<feature type="domain" description="S1-like" evidence="7">
    <location>
        <begin position="1"/>
        <end position="71"/>
    </location>
</feature>
<keyword evidence="6" id="KW-0694">RNA-binding</keyword>
<dbReference type="GO" id="GO:0043022">
    <property type="term" value="F:ribosome binding"/>
    <property type="evidence" value="ECO:0007669"/>
    <property type="project" value="UniProtKB-UniRule"/>
</dbReference>
<evidence type="ECO:0000256" key="4">
    <source>
        <dbReference type="ARBA" id="ARBA00022540"/>
    </source>
</evidence>
<comment type="similarity">
    <text evidence="2 6">Belongs to the IF-1 family.</text>
</comment>
<evidence type="ECO:0000313" key="9">
    <source>
        <dbReference type="EMBL" id="AIS35803.1"/>
    </source>
</evidence>
<keyword evidence="5 6" id="KW-0648">Protein biosynthesis</keyword>
<dbReference type="Pfam" id="PF01176">
    <property type="entry name" value="eIF-1a"/>
    <property type="match status" value="1"/>
</dbReference>
<dbReference type="PROSITE" id="PS50832">
    <property type="entry name" value="S1_IF1_TYPE"/>
    <property type="match status" value="1"/>
</dbReference>
<dbReference type="FunFam" id="2.40.50.140:FF:000002">
    <property type="entry name" value="Translation initiation factor IF-1"/>
    <property type="match status" value="1"/>
</dbReference>
<dbReference type="NCBIfam" id="TIGR00008">
    <property type="entry name" value="infA"/>
    <property type="match status" value="1"/>
</dbReference>
<keyword evidence="8" id="KW-0934">Plastid</keyword>
<evidence type="ECO:0000256" key="2">
    <source>
        <dbReference type="ARBA" id="ARBA00010939"/>
    </source>
</evidence>
<dbReference type="InterPro" id="IPR012340">
    <property type="entry name" value="NA-bd_OB-fold"/>
</dbReference>
<comment type="subunit">
    <text evidence="3 6">Component of the 30S ribosomal translation pre-initiation complex which assembles on the 30S ribosome in the order IF-2 and IF-3, IF-1 and N-formylmethionyl-tRNA(fMet); mRNA recruitment can occur at any time during PIC assembly.</text>
</comment>
<reference evidence="8" key="3">
    <citation type="journal article" date="2015" name="Genome Biol. Evol.">
        <title>Exploring the Limits for Reduction of Plastid Genomes: a Case Study of the Mycoheterotrophic Orchids Epipogium aphyllum and Epipogium roseum.</title>
        <authorList>
            <person name="Schelkunov M."/>
            <person name="Shtratnikova V."/>
            <person name="Nuraliev M."/>
            <person name="Selosse M.A."/>
            <person name="Penin A."/>
            <person name="Logacheva M."/>
        </authorList>
    </citation>
    <scope>NUCLEOTIDE SEQUENCE</scope>
</reference>
<dbReference type="EMBL" id="KJ778690">
    <property type="protein sequence ID" value="AII78950.1"/>
    <property type="molecule type" value="Genomic_DNA"/>
</dbReference>
<dbReference type="InterPro" id="IPR006196">
    <property type="entry name" value="RNA-binding_domain_S1_IF1"/>
</dbReference>
<evidence type="ECO:0000256" key="6">
    <source>
        <dbReference type="HAMAP-Rule" id="MF_00075"/>
    </source>
</evidence>
<evidence type="ECO:0000313" key="8">
    <source>
        <dbReference type="EMBL" id="AII78950.1"/>
    </source>
</evidence>
<geneLocation type="plastid" evidence="8"/>
<dbReference type="HAMAP" id="MF_00075">
    <property type="entry name" value="IF_1"/>
    <property type="match status" value="1"/>
</dbReference>
<dbReference type="EMBL" id="KJ946454">
    <property type="protein sequence ID" value="AIS35803.1"/>
    <property type="molecule type" value="Genomic_DNA"/>
</dbReference>
<dbReference type="GO" id="GO:0005829">
    <property type="term" value="C:cytosol"/>
    <property type="evidence" value="ECO:0007669"/>
    <property type="project" value="TreeGrafter"/>
</dbReference>
<gene>
    <name evidence="6 8" type="primary">infA</name>
</gene>
<reference evidence="9" key="2">
    <citation type="submission" date="2014-06" db="EMBL/GenBank/DDBJ databases">
        <title>Highly reduced plastid genomes found in Epipogium.</title>
        <authorList>
            <person name="Logacheva M.D."/>
        </authorList>
    </citation>
    <scope>NUCLEOTIDE SEQUENCE</scope>
</reference>
<dbReference type="SUPFAM" id="SSF50249">
    <property type="entry name" value="Nucleic acid-binding proteins"/>
    <property type="match status" value="1"/>
</dbReference>
<dbReference type="AlphaFoldDB" id="A0A0B4N589"/>
<keyword evidence="6" id="KW-0699">rRNA-binding</keyword>
<evidence type="ECO:0000259" key="7">
    <source>
        <dbReference type="PROSITE" id="PS50832"/>
    </source>
</evidence>
<organism evidence="8">
    <name type="scientific">Epipogium roseum</name>
    <dbReference type="NCBI Taxonomy" id="556037"/>
    <lineage>
        <taxon>Eukaryota</taxon>
        <taxon>Viridiplantae</taxon>
        <taxon>Streptophyta</taxon>
        <taxon>Embryophyta</taxon>
        <taxon>Tracheophyta</taxon>
        <taxon>Spermatophyta</taxon>
        <taxon>Magnoliopsida</taxon>
        <taxon>Liliopsida</taxon>
        <taxon>Asparagales</taxon>
        <taxon>Orchidaceae</taxon>
        <taxon>Epidendroideae</taxon>
        <taxon>Nervilieae</taxon>
        <taxon>Epipogiinae</taxon>
        <taxon>Epipogium</taxon>
    </lineage>
</organism>
<comment type="function">
    <text evidence="1 6">One of the essential components for the initiation of protein synthesis. Stabilizes the binding of IF-2 and IF-3 on the 30S subunit to which N-formylmethionyl-tRNA(fMet) subsequently binds. Helps modulate mRNA selection, yielding the 30S pre-initiation complex (PIC). Upon addition of the 50S ribosomal subunit IF-1, IF-2 and IF-3 are released leaving the mature 70S translation initiation complex.</text>
</comment>
<dbReference type="GO" id="GO:0019843">
    <property type="term" value="F:rRNA binding"/>
    <property type="evidence" value="ECO:0007669"/>
    <property type="project" value="UniProtKB-UniRule"/>
</dbReference>
<evidence type="ECO:0000256" key="1">
    <source>
        <dbReference type="ARBA" id="ARBA00003935"/>
    </source>
</evidence>
<dbReference type="InterPro" id="IPR004368">
    <property type="entry name" value="TIF_IF1"/>
</dbReference>